<dbReference type="InterPro" id="IPR000304">
    <property type="entry name" value="Pyrroline-COOH_reductase"/>
</dbReference>
<evidence type="ECO:0000256" key="4">
    <source>
        <dbReference type="NCBIfam" id="TIGR00112"/>
    </source>
</evidence>
<comment type="caution">
    <text evidence="8">The sequence shown here is derived from an EMBL/GenBank/DDBJ whole genome shotgun (WGS) entry which is preliminary data.</text>
</comment>
<dbReference type="Proteomes" id="UP000034911">
    <property type="component" value="Unassembled WGS sequence"/>
</dbReference>
<evidence type="ECO:0000256" key="3">
    <source>
        <dbReference type="ARBA" id="ARBA00023002"/>
    </source>
</evidence>
<dbReference type="EC" id="1.5.1.2" evidence="4"/>
<dbReference type="InterPro" id="IPR028939">
    <property type="entry name" value="P5C_Rdtase_cat_N"/>
</dbReference>
<protein>
    <recommendedName>
        <fullName evidence="4">Pyrroline-5-carboxylate reductase</fullName>
        <ecNumber evidence="4">1.5.1.2</ecNumber>
    </recommendedName>
</protein>
<organism evidence="8 9">
    <name type="scientific">Candidatus Magasanikbacteria bacterium GW2011_GWC2_45_8</name>
    <dbReference type="NCBI Taxonomy" id="1619050"/>
    <lineage>
        <taxon>Bacteria</taxon>
        <taxon>Candidatus Magasanikiibacteriota</taxon>
    </lineage>
</organism>
<feature type="domain" description="Pyrroline-5-carboxylate reductase dimerisation" evidence="7">
    <location>
        <begin position="149"/>
        <end position="247"/>
    </location>
</feature>
<evidence type="ECO:0000256" key="2">
    <source>
        <dbReference type="ARBA" id="ARBA00022857"/>
    </source>
</evidence>
<dbReference type="Gene3D" id="1.10.3730.10">
    <property type="entry name" value="ProC C-terminal domain-like"/>
    <property type="match status" value="1"/>
</dbReference>
<evidence type="ECO:0000256" key="1">
    <source>
        <dbReference type="ARBA" id="ARBA00005525"/>
    </source>
</evidence>
<evidence type="ECO:0000313" key="9">
    <source>
        <dbReference type="Proteomes" id="UP000034911"/>
    </source>
</evidence>
<dbReference type="InterPro" id="IPR036291">
    <property type="entry name" value="NAD(P)-bd_dom_sf"/>
</dbReference>
<dbReference type="InterPro" id="IPR008927">
    <property type="entry name" value="6-PGluconate_DH-like_C_sf"/>
</dbReference>
<dbReference type="SUPFAM" id="SSF48179">
    <property type="entry name" value="6-phosphogluconate dehydrogenase C-terminal domain-like"/>
    <property type="match status" value="1"/>
</dbReference>
<dbReference type="SUPFAM" id="SSF51735">
    <property type="entry name" value="NAD(P)-binding Rossmann-fold domains"/>
    <property type="match status" value="1"/>
</dbReference>
<accession>A0A0G1Q626</accession>
<dbReference type="PANTHER" id="PTHR11645">
    <property type="entry name" value="PYRROLINE-5-CARBOXYLATE REDUCTASE"/>
    <property type="match status" value="1"/>
</dbReference>
<dbReference type="EMBL" id="LCLH01000030">
    <property type="protein sequence ID" value="KKU13158.1"/>
    <property type="molecule type" value="Genomic_DNA"/>
</dbReference>
<dbReference type="GO" id="GO:0004735">
    <property type="term" value="F:pyrroline-5-carboxylate reductase activity"/>
    <property type="evidence" value="ECO:0007669"/>
    <property type="project" value="UniProtKB-UniRule"/>
</dbReference>
<comment type="similarity">
    <text evidence="1">Belongs to the pyrroline-5-carboxylate reductase family.</text>
</comment>
<dbReference type="InterPro" id="IPR029036">
    <property type="entry name" value="P5CR_dimer"/>
</dbReference>
<proteinExistence type="inferred from homology"/>
<dbReference type="FunFam" id="1.10.3730.10:FF:000001">
    <property type="entry name" value="Pyrroline-5-carboxylate reductase"/>
    <property type="match status" value="1"/>
</dbReference>
<feature type="binding site" evidence="5">
    <location>
        <begin position="58"/>
        <end position="61"/>
    </location>
    <ligand>
        <name>NADP(+)</name>
        <dbReference type="ChEBI" id="CHEBI:58349"/>
    </ligand>
</feature>
<dbReference type="NCBIfam" id="TIGR00112">
    <property type="entry name" value="proC"/>
    <property type="match status" value="1"/>
</dbReference>
<feature type="domain" description="Pyrroline-5-carboxylate reductase catalytic N-terminal" evidence="6">
    <location>
        <begin position="1"/>
        <end position="86"/>
    </location>
</feature>
<gene>
    <name evidence="8" type="ORF">UX20_C0030G0001</name>
</gene>
<keyword evidence="2 5" id="KW-0521">NADP</keyword>
<dbReference type="STRING" id="1619050.UX20_C0030G0001"/>
<evidence type="ECO:0000259" key="7">
    <source>
        <dbReference type="Pfam" id="PF14748"/>
    </source>
</evidence>
<dbReference type="AlphaFoldDB" id="A0A0G1Q626"/>
<name>A0A0G1Q626_9BACT</name>
<sequence length="248" mass="26705">MGESCMRQLIAGGCVEPRNVMVSNPNATRLRVLKKQYGVGTSTRNADVLERSEVIILAVKPQSAREVCTSIKETVGDQLFISIMAGVSVDFLQKQLGTKKVVRSMPNTPAQIGQGMVVWYAPRVIQKAERALVEEIFSVLGKTLQVHSEDVIDKATAVSGSGPAYLFYFAECLIDAAQALGLGYKDATLLVRETLAGSSLLLKHSGKNPKILRARVTSKGGTTAAAFEVVEPSAMHVVWEKALKAACQ</sequence>
<evidence type="ECO:0000259" key="6">
    <source>
        <dbReference type="Pfam" id="PF03807"/>
    </source>
</evidence>
<evidence type="ECO:0000256" key="5">
    <source>
        <dbReference type="PIRSR" id="PIRSR000193-1"/>
    </source>
</evidence>
<keyword evidence="3" id="KW-0560">Oxidoreductase</keyword>
<feature type="binding site" evidence="5">
    <location>
        <position position="45"/>
    </location>
    <ligand>
        <name>NADPH</name>
        <dbReference type="ChEBI" id="CHEBI:57783"/>
    </ligand>
</feature>
<dbReference type="PIRSF" id="PIRSF000193">
    <property type="entry name" value="Pyrrol-5-carb_rd"/>
    <property type="match status" value="1"/>
</dbReference>
<reference evidence="8 9" key="1">
    <citation type="journal article" date="2015" name="Nature">
        <title>rRNA introns, odd ribosomes, and small enigmatic genomes across a large radiation of phyla.</title>
        <authorList>
            <person name="Brown C.T."/>
            <person name="Hug L.A."/>
            <person name="Thomas B.C."/>
            <person name="Sharon I."/>
            <person name="Castelle C.J."/>
            <person name="Singh A."/>
            <person name="Wilkins M.J."/>
            <person name="Williams K.H."/>
            <person name="Banfield J.F."/>
        </authorList>
    </citation>
    <scope>NUCLEOTIDE SEQUENCE [LARGE SCALE GENOMIC DNA]</scope>
</reference>
<feature type="non-terminal residue" evidence="8">
    <location>
        <position position="248"/>
    </location>
</feature>
<dbReference type="Pfam" id="PF03807">
    <property type="entry name" value="F420_oxidored"/>
    <property type="match status" value="1"/>
</dbReference>
<dbReference type="Gene3D" id="3.40.50.720">
    <property type="entry name" value="NAD(P)-binding Rossmann-like Domain"/>
    <property type="match status" value="1"/>
</dbReference>
<dbReference type="GO" id="GO:0055129">
    <property type="term" value="P:L-proline biosynthetic process"/>
    <property type="evidence" value="ECO:0007669"/>
    <property type="project" value="TreeGrafter"/>
</dbReference>
<dbReference type="PANTHER" id="PTHR11645:SF0">
    <property type="entry name" value="PYRROLINE-5-CARBOXYLATE REDUCTASE 3"/>
    <property type="match status" value="1"/>
</dbReference>
<dbReference type="Pfam" id="PF14748">
    <property type="entry name" value="P5CR_dimer"/>
    <property type="match status" value="1"/>
</dbReference>
<evidence type="ECO:0000313" key="8">
    <source>
        <dbReference type="EMBL" id="KKU13158.1"/>
    </source>
</evidence>
<dbReference type="HAMAP" id="MF_01925">
    <property type="entry name" value="P5C_reductase"/>
    <property type="match status" value="1"/>
</dbReference>